<comment type="caution">
    <text evidence="1">The sequence shown here is derived from an EMBL/GenBank/DDBJ whole genome shotgun (WGS) entry which is preliminary data.</text>
</comment>
<organism evidence="1 2">
    <name type="scientific">Magnetovibrio blakemorei</name>
    <dbReference type="NCBI Taxonomy" id="28181"/>
    <lineage>
        <taxon>Bacteria</taxon>
        <taxon>Pseudomonadati</taxon>
        <taxon>Pseudomonadota</taxon>
        <taxon>Alphaproteobacteria</taxon>
        <taxon>Rhodospirillales</taxon>
        <taxon>Magnetovibrionaceae</taxon>
        <taxon>Magnetovibrio</taxon>
    </lineage>
</organism>
<proteinExistence type="predicted"/>
<name>A0A1E5QBA3_9PROT</name>
<accession>A0A1E5QBA3</accession>
<evidence type="ECO:0000313" key="2">
    <source>
        <dbReference type="Proteomes" id="UP000095347"/>
    </source>
</evidence>
<keyword evidence="2" id="KW-1185">Reference proteome</keyword>
<protein>
    <submittedName>
        <fullName evidence="1">Uncharacterized protein</fullName>
    </submittedName>
</protein>
<dbReference type="EMBL" id="MCGG01000008">
    <property type="protein sequence ID" value="OEJ69231.1"/>
    <property type="molecule type" value="Genomic_DNA"/>
</dbReference>
<dbReference type="Proteomes" id="UP000095347">
    <property type="component" value="Unassembled WGS sequence"/>
</dbReference>
<evidence type="ECO:0000313" key="1">
    <source>
        <dbReference type="EMBL" id="OEJ69231.1"/>
    </source>
</evidence>
<sequence>MTFSGGGPQREAARLRVACAIVKRWAALRGLEQIDDVFRWAAPSAKRRACALRAPLSKDGPRCAG</sequence>
<dbReference type="AlphaFoldDB" id="A0A1E5QBA3"/>
<reference evidence="2" key="1">
    <citation type="submission" date="2016-07" db="EMBL/GenBank/DDBJ databases">
        <authorList>
            <person name="Florea S."/>
            <person name="Webb J.S."/>
            <person name="Jaromczyk J."/>
            <person name="Schardl C.L."/>
        </authorList>
    </citation>
    <scope>NUCLEOTIDE SEQUENCE [LARGE SCALE GENOMIC DNA]</scope>
    <source>
        <strain evidence="2">MV-1</strain>
    </source>
</reference>
<gene>
    <name evidence="1" type="ORF">BEN30_03855</name>
</gene>
<dbReference type="RefSeq" id="WP_069956696.1">
    <property type="nucleotide sequence ID" value="NZ_MCGG01000008.1"/>
</dbReference>